<organism evidence="2 3">
    <name type="scientific">Pyrrhoderma noxium</name>
    <dbReference type="NCBI Taxonomy" id="2282107"/>
    <lineage>
        <taxon>Eukaryota</taxon>
        <taxon>Fungi</taxon>
        <taxon>Dikarya</taxon>
        <taxon>Basidiomycota</taxon>
        <taxon>Agaricomycotina</taxon>
        <taxon>Agaricomycetes</taxon>
        <taxon>Hymenochaetales</taxon>
        <taxon>Hymenochaetaceae</taxon>
        <taxon>Pyrrhoderma</taxon>
    </lineage>
</organism>
<name>A0A286UFA2_9AGAM</name>
<evidence type="ECO:0000256" key="1">
    <source>
        <dbReference type="SAM" id="MobiDB-lite"/>
    </source>
</evidence>
<feature type="compositionally biased region" description="Acidic residues" evidence="1">
    <location>
        <begin position="274"/>
        <end position="284"/>
    </location>
</feature>
<dbReference type="InParanoid" id="A0A286UFA2"/>
<feature type="compositionally biased region" description="Polar residues" evidence="1">
    <location>
        <begin position="16"/>
        <end position="31"/>
    </location>
</feature>
<feature type="region of interest" description="Disordered" evidence="1">
    <location>
        <begin position="1"/>
        <end position="33"/>
    </location>
</feature>
<feature type="compositionally biased region" description="Low complexity" evidence="1">
    <location>
        <begin position="77"/>
        <end position="98"/>
    </location>
</feature>
<dbReference type="EMBL" id="NBII01000006">
    <property type="protein sequence ID" value="PAV18270.1"/>
    <property type="molecule type" value="Genomic_DNA"/>
</dbReference>
<protein>
    <submittedName>
        <fullName evidence="2">Uncharacterized protein</fullName>
    </submittedName>
</protein>
<reference evidence="2 3" key="1">
    <citation type="journal article" date="2017" name="Mol. Ecol.">
        <title>Comparative and population genomic landscape of Phellinus noxius: A hypervariable fungus causing root rot in trees.</title>
        <authorList>
            <person name="Chung C.L."/>
            <person name="Lee T.J."/>
            <person name="Akiba M."/>
            <person name="Lee H.H."/>
            <person name="Kuo T.H."/>
            <person name="Liu D."/>
            <person name="Ke H.M."/>
            <person name="Yokoi T."/>
            <person name="Roa M.B."/>
            <person name="Lu M.J."/>
            <person name="Chang Y.Y."/>
            <person name="Ann P.J."/>
            <person name="Tsai J.N."/>
            <person name="Chen C.Y."/>
            <person name="Tzean S.S."/>
            <person name="Ota Y."/>
            <person name="Hattori T."/>
            <person name="Sahashi N."/>
            <person name="Liou R.F."/>
            <person name="Kikuchi T."/>
            <person name="Tsai I.J."/>
        </authorList>
    </citation>
    <scope>NUCLEOTIDE SEQUENCE [LARGE SCALE GENOMIC DNA]</scope>
    <source>
        <strain evidence="2 3">FFPRI411160</strain>
    </source>
</reference>
<accession>A0A286UFA2</accession>
<gene>
    <name evidence="2" type="ORF">PNOK_0675600</name>
</gene>
<keyword evidence="3" id="KW-1185">Reference proteome</keyword>
<feature type="region of interest" description="Disordered" evidence="1">
    <location>
        <begin position="136"/>
        <end position="161"/>
    </location>
</feature>
<feature type="region of interest" description="Disordered" evidence="1">
    <location>
        <begin position="242"/>
        <end position="284"/>
    </location>
</feature>
<feature type="region of interest" description="Disordered" evidence="1">
    <location>
        <begin position="51"/>
        <end position="108"/>
    </location>
</feature>
<evidence type="ECO:0000313" key="2">
    <source>
        <dbReference type="EMBL" id="PAV18270.1"/>
    </source>
</evidence>
<dbReference type="AlphaFoldDB" id="A0A286UFA2"/>
<evidence type="ECO:0000313" key="3">
    <source>
        <dbReference type="Proteomes" id="UP000217199"/>
    </source>
</evidence>
<proteinExistence type="predicted"/>
<dbReference type="OrthoDB" id="10555400at2759"/>
<comment type="caution">
    <text evidence="2">The sequence shown here is derived from an EMBL/GenBank/DDBJ whole genome shotgun (WGS) entry which is preliminary data.</text>
</comment>
<dbReference type="Proteomes" id="UP000217199">
    <property type="component" value="Unassembled WGS sequence"/>
</dbReference>
<sequence>MMKPRPSLPRAPLSHGQLTSGRSRSASSLTAPSADIFSVQERMIFEDNTDSYFSMPLAPNSASRYRPSPFRPRSDSHSSSVSTASSSSSVSTMCHSPTSPRPFSQTPVKVRAMSTTTNSFHSSMNINGPRSDLISTFSGPARPRRPPIVTTRHSSGMASRGDSEIAMPLDAFPGVDLLGGSYVPPKPLPDPVIFDGPAQPRRQVPPAQRKKGVTVDKAITQAGVVAGLVGLGLGGAYEIYDAQESSRHDKASKSTCRKNVPRSEPQNASKFFLEDEESDAEDVV</sequence>